<reference evidence="3 4" key="1">
    <citation type="submission" date="2019-03" db="EMBL/GenBank/DDBJ databases">
        <authorList>
            <person name="Gaulin E."/>
            <person name="Dumas B."/>
        </authorList>
    </citation>
    <scope>NUCLEOTIDE SEQUENCE [LARGE SCALE GENOMIC DNA]</scope>
    <source>
        <strain evidence="3">CBS 568.67</strain>
    </source>
</reference>
<protein>
    <submittedName>
        <fullName evidence="3">Aste57867_16095 protein</fullName>
    </submittedName>
</protein>
<keyword evidence="4" id="KW-1185">Reference proteome</keyword>
<evidence type="ECO:0000313" key="4">
    <source>
        <dbReference type="Proteomes" id="UP000332933"/>
    </source>
</evidence>
<dbReference type="SUPFAM" id="SSF50370">
    <property type="entry name" value="Ricin B-like lectins"/>
    <property type="match status" value="1"/>
</dbReference>
<proteinExistence type="predicted"/>
<reference evidence="2" key="2">
    <citation type="submission" date="2019-06" db="EMBL/GenBank/DDBJ databases">
        <title>Genomics analysis of Aphanomyces spp. identifies a new class of oomycete effector associated with host adaptation.</title>
        <authorList>
            <person name="Gaulin E."/>
        </authorList>
    </citation>
    <scope>NUCLEOTIDE SEQUENCE</scope>
    <source>
        <strain evidence="2">CBS 578.67</strain>
    </source>
</reference>
<keyword evidence="1" id="KW-0732">Signal</keyword>
<sequence length="230" mass="24793">MLVISTLLLAAVASAQPGSCRREIDTAVSAAFYSCLVAVGNKHMYQEDQFLRRSPSFIREGVCAGTYAPDCNAFLRLGSNSSYDCNHYYYKGSHFNGYKEAPKFCDPNGPSTHALLLSVPTDSGSFGLGVDGSTVVVKSLDDAIPMFDYDFANHDFQSTENGECLFVNEDRSLETMECDPTNGVTKWMVYANSTVVHSATGLCIEASVDDGAKAADCNGNPNQKIATLEA</sequence>
<gene>
    <name evidence="3" type="primary">Aste57867_16095</name>
    <name evidence="2" type="ORF">As57867_016039</name>
    <name evidence="3" type="ORF">ASTE57867_16095</name>
</gene>
<evidence type="ECO:0000256" key="1">
    <source>
        <dbReference type="SAM" id="SignalP"/>
    </source>
</evidence>
<feature type="chain" id="PRO_5036116346" evidence="1">
    <location>
        <begin position="16"/>
        <end position="230"/>
    </location>
</feature>
<evidence type="ECO:0000313" key="2">
    <source>
        <dbReference type="EMBL" id="KAF0692876.1"/>
    </source>
</evidence>
<organism evidence="3 4">
    <name type="scientific">Aphanomyces stellatus</name>
    <dbReference type="NCBI Taxonomy" id="120398"/>
    <lineage>
        <taxon>Eukaryota</taxon>
        <taxon>Sar</taxon>
        <taxon>Stramenopiles</taxon>
        <taxon>Oomycota</taxon>
        <taxon>Saprolegniomycetes</taxon>
        <taxon>Saprolegniales</taxon>
        <taxon>Verrucalvaceae</taxon>
        <taxon>Aphanomyces</taxon>
    </lineage>
</organism>
<dbReference type="EMBL" id="VJMH01005799">
    <property type="protein sequence ID" value="KAF0692876.1"/>
    <property type="molecule type" value="Genomic_DNA"/>
</dbReference>
<dbReference type="InterPro" id="IPR035992">
    <property type="entry name" value="Ricin_B-like_lectins"/>
</dbReference>
<evidence type="ECO:0000313" key="3">
    <source>
        <dbReference type="EMBL" id="VFT92878.1"/>
    </source>
</evidence>
<name>A0A485L6J7_9STRA</name>
<dbReference type="AlphaFoldDB" id="A0A485L6J7"/>
<accession>A0A485L6J7</accession>
<dbReference type="Gene3D" id="2.80.10.50">
    <property type="match status" value="1"/>
</dbReference>
<feature type="signal peptide" evidence="1">
    <location>
        <begin position="1"/>
        <end position="15"/>
    </location>
</feature>
<dbReference type="Proteomes" id="UP000332933">
    <property type="component" value="Unassembled WGS sequence"/>
</dbReference>
<dbReference type="EMBL" id="CAADRA010005820">
    <property type="protein sequence ID" value="VFT92878.1"/>
    <property type="molecule type" value="Genomic_DNA"/>
</dbReference>